<feature type="compositionally biased region" description="Low complexity" evidence="1">
    <location>
        <begin position="36"/>
        <end position="45"/>
    </location>
</feature>
<dbReference type="AlphaFoldDB" id="A0A645G7A9"/>
<sequence length="205" mass="22270">MRRTSSSRSPRRCCVARAICCRSARCRSTAPGPAAPRSSRSVVSPRRSRSGIRACASTAASARSSARIRRFASRWPRPTSWKARRTPSSRSPTRTAISRVTSWSSRSPPTIARAAESASMSARHGRRPKSNTSRSTSNRDAITWTPSAPISTSSWESPTSTARRCATIRSRAPPSWSRCSSSRWPAPGAVRRRISARPPSCSATG</sequence>
<evidence type="ECO:0000256" key="1">
    <source>
        <dbReference type="SAM" id="MobiDB-lite"/>
    </source>
</evidence>
<feature type="region of interest" description="Disordered" evidence="1">
    <location>
        <begin position="27"/>
        <end position="205"/>
    </location>
</feature>
<organism evidence="2">
    <name type="scientific">bioreactor metagenome</name>
    <dbReference type="NCBI Taxonomy" id="1076179"/>
    <lineage>
        <taxon>unclassified sequences</taxon>
        <taxon>metagenomes</taxon>
        <taxon>ecological metagenomes</taxon>
    </lineage>
</organism>
<feature type="compositionally biased region" description="Low complexity" evidence="1">
    <location>
        <begin position="169"/>
        <end position="187"/>
    </location>
</feature>
<name>A0A645G7A9_9ZZZZ</name>
<dbReference type="EMBL" id="VSSQ01069926">
    <property type="protein sequence ID" value="MPN21852.1"/>
    <property type="molecule type" value="Genomic_DNA"/>
</dbReference>
<evidence type="ECO:0000313" key="2">
    <source>
        <dbReference type="EMBL" id="MPN21852.1"/>
    </source>
</evidence>
<protein>
    <submittedName>
        <fullName evidence="2">Uncharacterized protein</fullName>
    </submittedName>
</protein>
<comment type="caution">
    <text evidence="2">The sequence shown here is derived from an EMBL/GenBank/DDBJ whole genome shotgun (WGS) entry which is preliminary data.</text>
</comment>
<proteinExistence type="predicted"/>
<accession>A0A645G7A9</accession>
<gene>
    <name evidence="2" type="ORF">SDC9_169234</name>
</gene>
<feature type="compositionally biased region" description="Polar residues" evidence="1">
    <location>
        <begin position="96"/>
        <end position="108"/>
    </location>
</feature>
<reference evidence="2" key="1">
    <citation type="submission" date="2019-08" db="EMBL/GenBank/DDBJ databases">
        <authorList>
            <person name="Kucharzyk K."/>
            <person name="Murdoch R.W."/>
            <person name="Higgins S."/>
            <person name="Loffler F."/>
        </authorList>
    </citation>
    <scope>NUCLEOTIDE SEQUENCE</scope>
</reference>
<feature type="compositionally biased region" description="Polar residues" evidence="1">
    <location>
        <begin position="130"/>
        <end position="162"/>
    </location>
</feature>
<feature type="compositionally biased region" description="Low complexity" evidence="1">
    <location>
        <begin position="112"/>
        <end position="122"/>
    </location>
</feature>
<feature type="compositionally biased region" description="Low complexity" evidence="1">
    <location>
        <begin position="53"/>
        <end position="65"/>
    </location>
</feature>